<dbReference type="Gene3D" id="3.90.1200.10">
    <property type="match status" value="1"/>
</dbReference>
<protein>
    <submittedName>
        <fullName evidence="3">Ser/Thr protein kinase RdoA (MazF antagonist)</fullName>
    </submittedName>
</protein>
<dbReference type="InterPro" id="IPR011009">
    <property type="entry name" value="Kinase-like_dom_sf"/>
</dbReference>
<dbReference type="RefSeq" id="WP_220500268.1">
    <property type="nucleotide sequence ID" value="NZ_JACJII010000001.1"/>
</dbReference>
<proteinExistence type="predicted"/>
<gene>
    <name evidence="3" type="ORF">HNR21_004623</name>
</gene>
<sequence>MKYWASPSGTVVWSDRFDLLELPWRLARVARLIRDFHDAVQDFTPPPDARWRALIPAEGGDIIAHNDLAPWNLVAGEQGWVFIDWDAAAPGSRLWDVAYAVHGFIPLSADPGLQRADAAARLRVFADAYGLDEDQRRRLVPLLGRRTRSMHDFLRDQAARGTQPWEALGAGSRRRLAQRRRVHRAPPTDMGAGPARWVTATSGRLASADDRSGERFDLSRS</sequence>
<evidence type="ECO:0000259" key="2">
    <source>
        <dbReference type="Pfam" id="PF01636"/>
    </source>
</evidence>
<dbReference type="SUPFAM" id="SSF56112">
    <property type="entry name" value="Protein kinase-like (PK-like)"/>
    <property type="match status" value="1"/>
</dbReference>
<reference evidence="3 4" key="1">
    <citation type="submission" date="2020-08" db="EMBL/GenBank/DDBJ databases">
        <title>Sequencing the genomes of 1000 actinobacteria strains.</title>
        <authorList>
            <person name="Klenk H.-P."/>
        </authorList>
    </citation>
    <scope>NUCLEOTIDE SEQUENCE [LARGE SCALE GENOMIC DNA]</scope>
    <source>
        <strain evidence="3 4">DSM 45823</strain>
    </source>
</reference>
<accession>A0A7W3N1C1</accession>
<keyword evidence="3" id="KW-0418">Kinase</keyword>
<dbReference type="GO" id="GO:0016301">
    <property type="term" value="F:kinase activity"/>
    <property type="evidence" value="ECO:0007669"/>
    <property type="project" value="UniProtKB-KW"/>
</dbReference>
<evidence type="ECO:0000313" key="4">
    <source>
        <dbReference type="Proteomes" id="UP000539313"/>
    </source>
</evidence>
<keyword evidence="3" id="KW-0808">Transferase</keyword>
<evidence type="ECO:0000256" key="1">
    <source>
        <dbReference type="SAM" id="MobiDB-lite"/>
    </source>
</evidence>
<dbReference type="Pfam" id="PF01636">
    <property type="entry name" value="APH"/>
    <property type="match status" value="1"/>
</dbReference>
<dbReference type="InterPro" id="IPR002575">
    <property type="entry name" value="Aminoglycoside_PTrfase"/>
</dbReference>
<dbReference type="Proteomes" id="UP000539313">
    <property type="component" value="Unassembled WGS sequence"/>
</dbReference>
<name>A0A7W3N1C1_9ACTN</name>
<feature type="domain" description="Aminoglycoside phosphotransferase" evidence="2">
    <location>
        <begin position="11"/>
        <end position="120"/>
    </location>
</feature>
<feature type="compositionally biased region" description="Basic and acidic residues" evidence="1">
    <location>
        <begin position="207"/>
        <end position="221"/>
    </location>
</feature>
<comment type="caution">
    <text evidence="3">The sequence shown here is derived from an EMBL/GenBank/DDBJ whole genome shotgun (WGS) entry which is preliminary data.</text>
</comment>
<evidence type="ECO:0000313" key="3">
    <source>
        <dbReference type="EMBL" id="MBA9005741.1"/>
    </source>
</evidence>
<keyword evidence="4" id="KW-1185">Reference proteome</keyword>
<dbReference type="AlphaFoldDB" id="A0A7W3N1C1"/>
<dbReference type="EMBL" id="JACJII010000001">
    <property type="protein sequence ID" value="MBA9005741.1"/>
    <property type="molecule type" value="Genomic_DNA"/>
</dbReference>
<feature type="region of interest" description="Disordered" evidence="1">
    <location>
        <begin position="176"/>
        <end position="221"/>
    </location>
</feature>
<organism evidence="3 4">
    <name type="scientific">Thermomonospora cellulosilytica</name>
    <dbReference type="NCBI Taxonomy" id="1411118"/>
    <lineage>
        <taxon>Bacteria</taxon>
        <taxon>Bacillati</taxon>
        <taxon>Actinomycetota</taxon>
        <taxon>Actinomycetes</taxon>
        <taxon>Streptosporangiales</taxon>
        <taxon>Thermomonosporaceae</taxon>
        <taxon>Thermomonospora</taxon>
    </lineage>
</organism>